<dbReference type="Proteomes" id="UP001469553">
    <property type="component" value="Unassembled WGS sequence"/>
</dbReference>
<name>A0ABV0XQN9_9TELE</name>
<reference evidence="1 2" key="1">
    <citation type="submission" date="2021-06" db="EMBL/GenBank/DDBJ databases">
        <authorList>
            <person name="Palmer J.M."/>
        </authorList>
    </citation>
    <scope>NUCLEOTIDE SEQUENCE [LARGE SCALE GENOMIC DNA]</scope>
    <source>
        <strain evidence="1 2">AS_MEX2019</strain>
        <tissue evidence="1">Muscle</tissue>
    </source>
</reference>
<protein>
    <submittedName>
        <fullName evidence="1">Uncharacterized protein</fullName>
    </submittedName>
</protein>
<evidence type="ECO:0000313" key="1">
    <source>
        <dbReference type="EMBL" id="MEQ2283782.1"/>
    </source>
</evidence>
<dbReference type="EMBL" id="JAHRIP010010456">
    <property type="protein sequence ID" value="MEQ2283782.1"/>
    <property type="molecule type" value="Genomic_DNA"/>
</dbReference>
<comment type="caution">
    <text evidence="1">The sequence shown here is derived from an EMBL/GenBank/DDBJ whole genome shotgun (WGS) entry which is preliminary data.</text>
</comment>
<proteinExistence type="predicted"/>
<sequence>MGLYDVCKICTHHTVMVETNHFFQLQVMTFRIMLFGQIRLNKRCLTIMHSAWQQTNTAYQHKRIISTVKRGGGGLKIWDCSPAKRHCRGLGQYTEQRSQNTSKSTAE</sequence>
<keyword evidence="2" id="KW-1185">Reference proteome</keyword>
<accession>A0ABV0XQN9</accession>
<gene>
    <name evidence="1" type="ORF">AMECASPLE_015120</name>
</gene>
<organism evidence="1 2">
    <name type="scientific">Ameca splendens</name>
    <dbReference type="NCBI Taxonomy" id="208324"/>
    <lineage>
        <taxon>Eukaryota</taxon>
        <taxon>Metazoa</taxon>
        <taxon>Chordata</taxon>
        <taxon>Craniata</taxon>
        <taxon>Vertebrata</taxon>
        <taxon>Euteleostomi</taxon>
        <taxon>Actinopterygii</taxon>
        <taxon>Neopterygii</taxon>
        <taxon>Teleostei</taxon>
        <taxon>Neoteleostei</taxon>
        <taxon>Acanthomorphata</taxon>
        <taxon>Ovalentaria</taxon>
        <taxon>Atherinomorphae</taxon>
        <taxon>Cyprinodontiformes</taxon>
        <taxon>Goodeidae</taxon>
        <taxon>Ameca</taxon>
    </lineage>
</organism>
<evidence type="ECO:0000313" key="2">
    <source>
        <dbReference type="Proteomes" id="UP001469553"/>
    </source>
</evidence>